<evidence type="ECO:0000313" key="3">
    <source>
        <dbReference type="Proteomes" id="UP000542342"/>
    </source>
</evidence>
<dbReference type="Proteomes" id="UP000542342">
    <property type="component" value="Unassembled WGS sequence"/>
</dbReference>
<organism evidence="2 3">
    <name type="scientific">Thermogemmata fonticola</name>
    <dbReference type="NCBI Taxonomy" id="2755323"/>
    <lineage>
        <taxon>Bacteria</taxon>
        <taxon>Pseudomonadati</taxon>
        <taxon>Planctomycetota</taxon>
        <taxon>Planctomycetia</taxon>
        <taxon>Gemmatales</taxon>
        <taxon>Gemmataceae</taxon>
        <taxon>Thermogemmata</taxon>
    </lineage>
</organism>
<feature type="signal peptide" evidence="1">
    <location>
        <begin position="1"/>
        <end position="24"/>
    </location>
</feature>
<protein>
    <recommendedName>
        <fullName evidence="4">DUF3352 domain-containing protein</fullName>
    </recommendedName>
</protein>
<dbReference type="RefSeq" id="WP_194539408.1">
    <property type="nucleotide sequence ID" value="NZ_JACEFB010000015.1"/>
</dbReference>
<gene>
    <name evidence="2" type="ORF">H0921_15395</name>
</gene>
<keyword evidence="1" id="KW-0732">Signal</keyword>
<comment type="caution">
    <text evidence="2">The sequence shown here is derived from an EMBL/GenBank/DDBJ whole genome shotgun (WGS) entry which is preliminary data.</text>
</comment>
<dbReference type="EMBL" id="JACEFB010000015">
    <property type="protein sequence ID" value="MBA2227544.1"/>
    <property type="molecule type" value="Genomic_DNA"/>
</dbReference>
<evidence type="ECO:0008006" key="4">
    <source>
        <dbReference type="Google" id="ProtNLM"/>
    </source>
</evidence>
<accession>A0A7V9ACY9</accession>
<keyword evidence="3" id="KW-1185">Reference proteome</keyword>
<name>A0A7V9ACY9_9BACT</name>
<evidence type="ECO:0000256" key="1">
    <source>
        <dbReference type="SAM" id="SignalP"/>
    </source>
</evidence>
<proteinExistence type="predicted"/>
<feature type="chain" id="PRO_5030992423" description="DUF3352 domain-containing protein" evidence="1">
    <location>
        <begin position="25"/>
        <end position="334"/>
    </location>
</feature>
<sequence length="334" mass="37816">MNQMIARVFTATAVWLLLLSPACADDIGDYLPEHVDFIITVNFAKLVESPLAKQYLPELIRKYGFEIFREMAAETGIKKRAFDNNEDNIRRVLSDAVENRRWLEAYGKAVQRITFGGRLDSSEEPEIVIFEGNWDARLLDGLCTFSALAAPENLKVIKEGKRKYFQFLPQEGATPFGAILSDEMAVMAPTKEALFRAMDLHEGKRVQSKARKELRDMIRKLDPDTVIGLCLYDANNKFSIMASLYVDKEIRIIARAVALNEIGAVLLANGIRGFIRELKEQTAQIARINPTFRGVVDAFDKVEVEQIENEVHVRGRLPAEAIHKVMKELLSNKE</sequence>
<reference evidence="2 3" key="1">
    <citation type="submission" date="2020-07" db="EMBL/GenBank/DDBJ databases">
        <title>Thermogemmata thermophila gen. nov., sp. nov., a novel moderate thermophilic planctomycete from a Kamchatka hot spring.</title>
        <authorList>
            <person name="Elcheninov A.G."/>
            <person name="Podosokorskaya O.A."/>
            <person name="Kovaleva O.L."/>
            <person name="Novikov A."/>
            <person name="Bonch-Osmolovskaya E.A."/>
            <person name="Toshchakov S.V."/>
            <person name="Kublanov I.V."/>
        </authorList>
    </citation>
    <scope>NUCLEOTIDE SEQUENCE [LARGE SCALE GENOMIC DNA]</scope>
    <source>
        <strain evidence="2 3">2918</strain>
    </source>
</reference>
<evidence type="ECO:0000313" key="2">
    <source>
        <dbReference type="EMBL" id="MBA2227544.1"/>
    </source>
</evidence>
<dbReference type="AlphaFoldDB" id="A0A7V9ACY9"/>